<feature type="region of interest" description="Disordered" evidence="14">
    <location>
        <begin position="271"/>
        <end position="300"/>
    </location>
</feature>
<dbReference type="GO" id="GO:0008270">
    <property type="term" value="F:zinc ion binding"/>
    <property type="evidence" value="ECO:0007669"/>
    <property type="project" value="UniProtKB-UniRule"/>
</dbReference>
<organism evidence="16 17">
    <name type="scientific">Acipenser oxyrinchus oxyrinchus</name>
    <dbReference type="NCBI Taxonomy" id="40147"/>
    <lineage>
        <taxon>Eukaryota</taxon>
        <taxon>Metazoa</taxon>
        <taxon>Chordata</taxon>
        <taxon>Craniata</taxon>
        <taxon>Vertebrata</taxon>
        <taxon>Euteleostomi</taxon>
        <taxon>Actinopterygii</taxon>
        <taxon>Chondrostei</taxon>
        <taxon>Acipenseriformes</taxon>
        <taxon>Acipenseridae</taxon>
        <taxon>Acipenser</taxon>
    </lineage>
</organism>
<evidence type="ECO:0000256" key="10">
    <source>
        <dbReference type="ARBA" id="ARBA00061949"/>
    </source>
</evidence>
<gene>
    <name evidence="16" type="primary">ZNHIT6</name>
    <name evidence="16" type="ORF">AOXY_G13935</name>
</gene>
<dbReference type="FunFam" id="3.30.60.190:FF:000001">
    <property type="entry name" value="box C/D snoRNA protein 1"/>
    <property type="match status" value="1"/>
</dbReference>
<evidence type="ECO:0000256" key="13">
    <source>
        <dbReference type="PROSITE-ProRule" id="PRU00453"/>
    </source>
</evidence>
<dbReference type="PANTHER" id="PTHR13483">
    <property type="entry name" value="BOX C_D SNORNA PROTEIN 1-RELATED"/>
    <property type="match status" value="1"/>
</dbReference>
<dbReference type="GO" id="GO:0070761">
    <property type="term" value="C:pre-snoRNP complex"/>
    <property type="evidence" value="ECO:0007669"/>
    <property type="project" value="TreeGrafter"/>
</dbReference>
<evidence type="ECO:0000256" key="9">
    <source>
        <dbReference type="ARBA" id="ARBA00049654"/>
    </source>
</evidence>
<keyword evidence="1" id="KW-1017">Isopeptide bond</keyword>
<dbReference type="CDD" id="cd23023">
    <property type="entry name" value="zf-HIT_BCD1"/>
    <property type="match status" value="1"/>
</dbReference>
<proteinExistence type="inferred from homology"/>
<name>A0AAD8DA08_ACIOX</name>
<keyword evidence="4" id="KW-0479">Metal-binding</keyword>
<keyword evidence="17" id="KW-1185">Reference proteome</keyword>
<evidence type="ECO:0000259" key="15">
    <source>
        <dbReference type="PROSITE" id="PS51083"/>
    </source>
</evidence>
<evidence type="ECO:0000256" key="7">
    <source>
        <dbReference type="ARBA" id="ARBA00022843"/>
    </source>
</evidence>
<dbReference type="SUPFAM" id="SSF144232">
    <property type="entry name" value="HIT/MYND zinc finger-like"/>
    <property type="match status" value="1"/>
</dbReference>
<dbReference type="EMBL" id="JAGXEW010000012">
    <property type="protein sequence ID" value="KAK1165416.1"/>
    <property type="molecule type" value="Genomic_DNA"/>
</dbReference>
<feature type="domain" description="HIT-type" evidence="15">
    <location>
        <begin position="32"/>
        <end position="66"/>
    </location>
</feature>
<dbReference type="PROSITE" id="PS51083">
    <property type="entry name" value="ZF_HIT"/>
    <property type="match status" value="1"/>
</dbReference>
<evidence type="ECO:0000256" key="11">
    <source>
        <dbReference type="ARBA" id="ARBA00068630"/>
    </source>
</evidence>
<evidence type="ECO:0000256" key="4">
    <source>
        <dbReference type="ARBA" id="ARBA00022723"/>
    </source>
</evidence>
<evidence type="ECO:0000256" key="2">
    <source>
        <dbReference type="ARBA" id="ARBA00022517"/>
    </source>
</evidence>
<keyword evidence="6" id="KW-0862">Zinc</keyword>
<dbReference type="PANTHER" id="PTHR13483:SF3">
    <property type="entry name" value="BOX C_D SNORNA PROTEIN 1"/>
    <property type="match status" value="1"/>
</dbReference>
<keyword evidence="5 13" id="KW-0863">Zinc-finger</keyword>
<dbReference type="GO" id="GO:0048254">
    <property type="term" value="P:snoRNA localization"/>
    <property type="evidence" value="ECO:0007669"/>
    <property type="project" value="TreeGrafter"/>
</dbReference>
<evidence type="ECO:0000256" key="1">
    <source>
        <dbReference type="ARBA" id="ARBA00022499"/>
    </source>
</evidence>
<keyword evidence="7" id="KW-0832">Ubl conjugation</keyword>
<evidence type="ECO:0000256" key="5">
    <source>
        <dbReference type="ARBA" id="ARBA00022771"/>
    </source>
</evidence>
<evidence type="ECO:0000313" key="17">
    <source>
        <dbReference type="Proteomes" id="UP001230051"/>
    </source>
</evidence>
<evidence type="ECO:0000313" key="16">
    <source>
        <dbReference type="EMBL" id="KAK1165416.1"/>
    </source>
</evidence>
<dbReference type="AlphaFoldDB" id="A0AAD8DA08"/>
<dbReference type="Gene3D" id="3.30.60.190">
    <property type="match status" value="1"/>
</dbReference>
<feature type="compositionally biased region" description="Acidic residues" evidence="14">
    <location>
        <begin position="289"/>
        <end position="300"/>
    </location>
</feature>
<dbReference type="Pfam" id="PF25790">
    <property type="entry name" value="BCD1"/>
    <property type="match status" value="1"/>
</dbReference>
<dbReference type="Proteomes" id="UP001230051">
    <property type="component" value="Unassembled WGS sequence"/>
</dbReference>
<keyword evidence="3" id="KW-0597">Phosphoprotein</keyword>
<comment type="function">
    <text evidence="8">Required for box C/D snoRNAs accumulation involved in snoRNA processing, snoRNA transport to the nucleolus and ribosome biogenesis.</text>
</comment>
<dbReference type="GO" id="GO:0000492">
    <property type="term" value="P:box C/D snoRNP assembly"/>
    <property type="evidence" value="ECO:0007669"/>
    <property type="project" value="TreeGrafter"/>
</dbReference>
<sequence>MEGLILPKSESGLDSTVETHRTMKRKMALSNCEACGCREAKYRCPGCTKHSCSLPCVKRHKSESGCSGVRDKAAFVPVGEFDEMNLLSDYRFLEDTGRLTDGANRDALVHKPISNKFLRFLKSRARKFDLELKFLPIGFTKRKENSTFFNKRDNKFFWHLKLIFPQSHTEYVEKRVPDDRTLDEILNLYIHPTESDPTIRQKLKVYVLSSCTQKIFMKVENRKSNSLRYYELDSKKSLLENLKNKTVIEYPVLHIVLEDHFHQYVGLGQAETKEGNEESSAGIPVKESEEQEEGEIQDDTDGVKAIGQQYVIQTLNPE</sequence>
<evidence type="ECO:0000256" key="12">
    <source>
        <dbReference type="ARBA" id="ARBA00077531"/>
    </source>
</evidence>
<evidence type="ECO:0000256" key="3">
    <source>
        <dbReference type="ARBA" id="ARBA00022553"/>
    </source>
</evidence>
<dbReference type="InterPro" id="IPR007529">
    <property type="entry name" value="Znf_HIT"/>
</dbReference>
<protein>
    <recommendedName>
        <fullName evidence="11">Box C/D snoRNA protein 1</fullName>
    </recommendedName>
    <alternativeName>
        <fullName evidence="12">Zinc finger HIT domain-containing protein 6</fullName>
    </alternativeName>
</protein>
<evidence type="ECO:0000256" key="14">
    <source>
        <dbReference type="SAM" id="MobiDB-lite"/>
    </source>
</evidence>
<dbReference type="GO" id="GO:0005634">
    <property type="term" value="C:nucleus"/>
    <property type="evidence" value="ECO:0007669"/>
    <property type="project" value="TreeGrafter"/>
</dbReference>
<evidence type="ECO:0000256" key="6">
    <source>
        <dbReference type="ARBA" id="ARBA00022833"/>
    </source>
</evidence>
<evidence type="ECO:0000256" key="8">
    <source>
        <dbReference type="ARBA" id="ARBA00049598"/>
    </source>
</evidence>
<reference evidence="16" key="1">
    <citation type="submission" date="2022-02" db="EMBL/GenBank/DDBJ databases">
        <title>Atlantic sturgeon de novo genome assembly.</title>
        <authorList>
            <person name="Stock M."/>
            <person name="Klopp C."/>
            <person name="Guiguen Y."/>
            <person name="Cabau C."/>
            <person name="Parinello H."/>
            <person name="Santidrian Yebra-Pimentel E."/>
            <person name="Kuhl H."/>
            <person name="Dirks R.P."/>
            <person name="Guessner J."/>
            <person name="Wuertz S."/>
            <person name="Du K."/>
            <person name="Schartl M."/>
        </authorList>
    </citation>
    <scope>NUCLEOTIDE SEQUENCE</scope>
    <source>
        <strain evidence="16">STURGEONOMICS-FGT-2020</strain>
        <tissue evidence="16">Whole blood</tissue>
    </source>
</reference>
<dbReference type="InterPro" id="IPR051639">
    <property type="entry name" value="BCD1"/>
</dbReference>
<comment type="similarity">
    <text evidence="9">Belongs to the BCD1 family.</text>
</comment>
<keyword evidence="2" id="KW-0690">Ribosome biogenesis</keyword>
<dbReference type="GO" id="GO:0000463">
    <property type="term" value="P:maturation of LSU-rRNA from tricistronic rRNA transcript (SSU-rRNA, 5.8S rRNA, LSU-rRNA)"/>
    <property type="evidence" value="ECO:0007669"/>
    <property type="project" value="TreeGrafter"/>
</dbReference>
<accession>A0AAD8DA08</accession>
<dbReference type="InterPro" id="IPR057721">
    <property type="entry name" value="BCD1_alpha/beta"/>
</dbReference>
<comment type="subunit">
    <text evidence="10">Interacts with FBL, SNU13, NOP58, NUFIP1, RUVBL1, RUVBL2 and TAF9. Interacts (via HIT-type zinc finger) with the RUVBL1/RUVBL2 complex in the presence of ADP.</text>
</comment>
<dbReference type="Pfam" id="PF04438">
    <property type="entry name" value="zf-HIT"/>
    <property type="match status" value="1"/>
</dbReference>
<comment type="caution">
    <text evidence="16">The sequence shown here is derived from an EMBL/GenBank/DDBJ whole genome shotgun (WGS) entry which is preliminary data.</text>
</comment>